<accession>F0S9E2</accession>
<dbReference type="STRING" id="762903.Pedsa_1939"/>
<dbReference type="PROSITE" id="PS00759">
    <property type="entry name" value="ARGE_DAPE_CPG2_2"/>
    <property type="match status" value="1"/>
</dbReference>
<dbReference type="GO" id="GO:0046872">
    <property type="term" value="F:metal ion binding"/>
    <property type="evidence" value="ECO:0007669"/>
    <property type="project" value="UniProtKB-KW"/>
</dbReference>
<evidence type="ECO:0000256" key="3">
    <source>
        <dbReference type="ARBA" id="ARBA00022723"/>
    </source>
</evidence>
<evidence type="ECO:0000313" key="7">
    <source>
        <dbReference type="EMBL" id="ADY52492.1"/>
    </source>
</evidence>
<dbReference type="InterPro" id="IPR011650">
    <property type="entry name" value="Peptidase_M20_dimer"/>
</dbReference>
<dbReference type="GO" id="GO:0006508">
    <property type="term" value="P:proteolysis"/>
    <property type="evidence" value="ECO:0007669"/>
    <property type="project" value="UniProtKB-KW"/>
</dbReference>
<dbReference type="PANTHER" id="PTHR45962">
    <property type="entry name" value="N-FATTY-ACYL-AMINO ACID SYNTHASE/HYDROLASE PM20D1"/>
    <property type="match status" value="1"/>
</dbReference>
<reference evidence="8" key="2">
    <citation type="submission" date="2011-02" db="EMBL/GenBank/DDBJ databases">
        <title>The complete genome of Pedobacter saltans DSM 12145.</title>
        <authorList>
            <consortium name="US DOE Joint Genome Institute (JGI-PGF)"/>
            <person name="Lucas S."/>
            <person name="Copeland A."/>
            <person name="Lapidus A."/>
            <person name="Bruce D."/>
            <person name="Goodwin L."/>
            <person name="Pitluck S."/>
            <person name="Kyrpides N."/>
            <person name="Mavromatis K."/>
            <person name="Pagani I."/>
            <person name="Ivanova N."/>
            <person name="Ovchinnikova G."/>
            <person name="Lu M."/>
            <person name="Detter J.C."/>
            <person name="Han C."/>
            <person name="Land M."/>
            <person name="Hauser L."/>
            <person name="Markowitz V."/>
            <person name="Cheng J.-F."/>
            <person name="Hugenholtz P."/>
            <person name="Woyke T."/>
            <person name="Wu D."/>
            <person name="Tindall B."/>
            <person name="Pomrenke H.G."/>
            <person name="Brambilla E."/>
            <person name="Klenk H.-P."/>
            <person name="Eisen J.A."/>
        </authorList>
    </citation>
    <scope>NUCLEOTIDE SEQUENCE [LARGE SCALE GENOMIC DNA]</scope>
    <source>
        <strain evidence="8">ATCC 51119 / DSM 12145 / JCM 21818 / LMG 10337 / NBRC 100064 / NCIMB 13643</strain>
    </source>
</reference>
<dbReference type="Pfam" id="PF01546">
    <property type="entry name" value="Peptidase_M20"/>
    <property type="match status" value="1"/>
</dbReference>
<gene>
    <name evidence="7" type="ordered locus">Pedsa_1939</name>
</gene>
<dbReference type="Proteomes" id="UP000000310">
    <property type="component" value="Chromosome"/>
</dbReference>
<dbReference type="KEGG" id="psn:Pedsa_1939"/>
<dbReference type="Gene3D" id="3.40.630.10">
    <property type="entry name" value="Zn peptidases"/>
    <property type="match status" value="1"/>
</dbReference>
<dbReference type="AlphaFoldDB" id="F0S9E2"/>
<evidence type="ECO:0000256" key="4">
    <source>
        <dbReference type="ARBA" id="ARBA00022801"/>
    </source>
</evidence>
<dbReference type="OrthoDB" id="9792335at2"/>
<evidence type="ECO:0000256" key="5">
    <source>
        <dbReference type="ARBA" id="ARBA00022833"/>
    </source>
</evidence>
<keyword evidence="2" id="KW-0645">Protease</keyword>
<organism evidence="7 8">
    <name type="scientific">Pseudopedobacter saltans (strain ATCC 51119 / DSM 12145 / JCM 21818 / CCUG 39354 / LMG 10337 / NBRC 100064 / NCIMB 13643)</name>
    <name type="common">Pedobacter saltans</name>
    <dbReference type="NCBI Taxonomy" id="762903"/>
    <lineage>
        <taxon>Bacteria</taxon>
        <taxon>Pseudomonadati</taxon>
        <taxon>Bacteroidota</taxon>
        <taxon>Sphingobacteriia</taxon>
        <taxon>Sphingobacteriales</taxon>
        <taxon>Sphingobacteriaceae</taxon>
        <taxon>Pseudopedobacter</taxon>
    </lineage>
</organism>
<keyword evidence="5" id="KW-0862">Zinc</keyword>
<reference evidence="7 8" key="1">
    <citation type="journal article" date="2011" name="Stand. Genomic Sci.">
        <title>Complete genome sequence of the gliding, heparinolytic Pedobacter saltans type strain (113).</title>
        <authorList>
            <person name="Liolios K."/>
            <person name="Sikorski J."/>
            <person name="Lu M."/>
            <person name="Nolan M."/>
            <person name="Lapidus A."/>
            <person name="Lucas S."/>
            <person name="Hammon N."/>
            <person name="Deshpande S."/>
            <person name="Cheng J.F."/>
            <person name="Tapia R."/>
            <person name="Han C."/>
            <person name="Goodwin L."/>
            <person name="Pitluck S."/>
            <person name="Huntemann M."/>
            <person name="Ivanova N."/>
            <person name="Pagani I."/>
            <person name="Mavromatis K."/>
            <person name="Ovchinikova G."/>
            <person name="Pati A."/>
            <person name="Chen A."/>
            <person name="Palaniappan K."/>
            <person name="Land M."/>
            <person name="Hauser L."/>
            <person name="Brambilla E.M."/>
            <person name="Kotsyurbenko O."/>
            <person name="Rohde M."/>
            <person name="Tindall B.J."/>
            <person name="Abt B."/>
            <person name="Goker M."/>
            <person name="Detter J.C."/>
            <person name="Woyke T."/>
            <person name="Bristow J."/>
            <person name="Eisen J.A."/>
            <person name="Markowitz V."/>
            <person name="Hugenholtz P."/>
            <person name="Klenk H.P."/>
            <person name="Kyrpides N.C."/>
        </authorList>
    </citation>
    <scope>NUCLEOTIDE SEQUENCE [LARGE SCALE GENOMIC DNA]</scope>
    <source>
        <strain evidence="8">ATCC 51119 / DSM 12145 / JCM 21818 / LMG 10337 / NBRC 100064 / NCIMB 13643</strain>
    </source>
</reference>
<name>F0S9E2_PSESL</name>
<comment type="similarity">
    <text evidence="1">Belongs to the peptidase M20A family.</text>
</comment>
<dbReference type="Gene3D" id="1.10.150.900">
    <property type="match status" value="1"/>
</dbReference>
<dbReference type="RefSeq" id="WP_013632979.1">
    <property type="nucleotide sequence ID" value="NC_015177.1"/>
</dbReference>
<dbReference type="InterPro" id="IPR047177">
    <property type="entry name" value="Pept_M20A"/>
</dbReference>
<dbReference type="PANTHER" id="PTHR45962:SF1">
    <property type="entry name" value="N-FATTY-ACYL-AMINO ACID SYNTHASE_HYDROLASE PM20D1"/>
    <property type="match status" value="1"/>
</dbReference>
<dbReference type="HOGENOM" id="CLU_021802_11_1_10"/>
<evidence type="ECO:0000259" key="6">
    <source>
        <dbReference type="Pfam" id="PF07687"/>
    </source>
</evidence>
<dbReference type="GO" id="GO:0008233">
    <property type="term" value="F:peptidase activity"/>
    <property type="evidence" value="ECO:0007669"/>
    <property type="project" value="UniProtKB-KW"/>
</dbReference>
<dbReference type="FunFam" id="3.40.630.10:FF:000027">
    <property type="entry name" value="N-fatty-acyl-amino acid synthase/hydrolase PM20D1"/>
    <property type="match status" value="1"/>
</dbReference>
<dbReference type="Gene3D" id="3.30.70.360">
    <property type="match status" value="1"/>
</dbReference>
<proteinExistence type="inferred from homology"/>
<dbReference type="InterPro" id="IPR001261">
    <property type="entry name" value="ArgE/DapE_CS"/>
</dbReference>
<sequence length="481" mass="53616">MKTSLAIVFALLLILICIVLFNTITFKSKQIEADEFEFVDVRKGSIARLQEALRFKTISYDDSTKTDSAEFLRFHSYLASAFPLVFEKTELIKINNLSLLLRWKGKEQGGPLVLMAHQDVVPVEESTLKSWKADPFSGEVIDGYVYGRGAIDDKGSLMAILESVEMLLSENFIPQNDIYLAFGHDEEVTGQNGAKAIVSWFKQKNIIPKMVLDEGGMITNTKVPNLEKTAAVVGIAEKGYLTVKLETSIEGGHSSMPAQNTAIDILADAIVKIKQNPFPSELNGVVNSFMDYVGPELPFTSKMAMANRWLFSPIIRNIYSKTPAGNASIRTTQAFTVFRSGVKENLIPGEAHATINLRTLPNSSEKDILSHLKKVIANDLVKISVGANKTNPQQIANLNDSTFLYLQSTLSSFRKDIVVAPFLMIGATDSRYFGEITPQVFRFVPFTDLEGLHGINERIAIKEYKEGITFYYYFLKNLKFS</sequence>
<protein>
    <submittedName>
        <fullName evidence="7">Peptidase M20</fullName>
    </submittedName>
</protein>
<dbReference type="InterPro" id="IPR002933">
    <property type="entry name" value="Peptidase_M20"/>
</dbReference>
<dbReference type="eggNOG" id="COG0624">
    <property type="taxonomic scope" value="Bacteria"/>
</dbReference>
<dbReference type="Pfam" id="PF07687">
    <property type="entry name" value="M20_dimer"/>
    <property type="match status" value="1"/>
</dbReference>
<evidence type="ECO:0000313" key="8">
    <source>
        <dbReference type="Proteomes" id="UP000000310"/>
    </source>
</evidence>
<feature type="domain" description="Peptidase M20 dimerisation" evidence="6">
    <location>
        <begin position="235"/>
        <end position="381"/>
    </location>
</feature>
<dbReference type="InterPro" id="IPR036264">
    <property type="entry name" value="Bact_exopeptidase_dim_dom"/>
</dbReference>
<dbReference type="SUPFAM" id="SSF55031">
    <property type="entry name" value="Bacterial exopeptidase dimerisation domain"/>
    <property type="match status" value="1"/>
</dbReference>
<keyword evidence="4" id="KW-0378">Hydrolase</keyword>
<dbReference type="EMBL" id="CP002545">
    <property type="protein sequence ID" value="ADY52492.1"/>
    <property type="molecule type" value="Genomic_DNA"/>
</dbReference>
<evidence type="ECO:0000256" key="2">
    <source>
        <dbReference type="ARBA" id="ARBA00022670"/>
    </source>
</evidence>
<evidence type="ECO:0000256" key="1">
    <source>
        <dbReference type="ARBA" id="ARBA00006247"/>
    </source>
</evidence>
<dbReference type="SUPFAM" id="SSF53187">
    <property type="entry name" value="Zn-dependent exopeptidases"/>
    <property type="match status" value="1"/>
</dbReference>
<keyword evidence="8" id="KW-1185">Reference proteome</keyword>
<keyword evidence="3" id="KW-0479">Metal-binding</keyword>